<feature type="compositionally biased region" description="Basic and acidic residues" evidence="1">
    <location>
        <begin position="453"/>
        <end position="469"/>
    </location>
</feature>
<reference evidence="2" key="1">
    <citation type="submission" date="2019-03" db="EMBL/GenBank/DDBJ databases">
        <authorList>
            <person name="Mank J."/>
            <person name="Almeida P."/>
        </authorList>
    </citation>
    <scope>NUCLEOTIDE SEQUENCE</scope>
    <source>
        <strain evidence="2">78183</strain>
    </source>
</reference>
<accession>A0A6N2KXZ7</accession>
<dbReference type="InterPro" id="IPR040412">
    <property type="entry name" value="At1g65710-like"/>
</dbReference>
<feature type="region of interest" description="Disordered" evidence="1">
    <location>
        <begin position="359"/>
        <end position="378"/>
    </location>
</feature>
<dbReference type="AlphaFoldDB" id="A0A6N2KXZ7"/>
<feature type="compositionally biased region" description="Low complexity" evidence="1">
    <location>
        <begin position="133"/>
        <end position="151"/>
    </location>
</feature>
<evidence type="ECO:0000256" key="1">
    <source>
        <dbReference type="SAM" id="MobiDB-lite"/>
    </source>
</evidence>
<sequence length="523" mass="57508">MCGRLSRSNSSGSGKPPSGIKYSGSKRSYDFDNNNNNNDQNKDVESATYADHYDFTKKGNDDDDGEVTAERRQHRSRRQSSKPSPSPSSRGRRRTPSRERDQNQLSRSRERGSGCSGKRVSRSPGRRSETTQNTGVTARNANATVNANHAGDPSNRPGKMRISVKRNVCEAALTGTRTASSPRSKSPARTNAKTSNENNQKADQTPYRRNPLSEIDPNSLKYSQPPGNKATCTSYNRAQIRNNDIDGQVAVKESFNLLNQTPMKKQNSEKNNRVDAQVTNCRGSNIVSLENKISKESQMEEAKGQPTVTTTILDLGVESFKPQTSTKRSQQGACVTKAYSILEAVADLNSTTSSNLSCAFSDDRRSPPTMDASNLAGKKIPETKNPFVESEVLASYDLIEPRFYNYVTLRRGGTLCREDMDGQESSGSNSFVGGSQQHLGFSTSSWEPSSEDSTDRWTSRSNKRDKDENSPLGFQNHGLSETERDVEQARRAFSGQRTGIRRGRLGTSKNLHTIAILATAASS</sequence>
<proteinExistence type="predicted"/>
<feature type="compositionally biased region" description="Basic and acidic residues" evidence="1">
    <location>
        <begin position="40"/>
        <end position="60"/>
    </location>
</feature>
<name>A0A6N2KXZ7_SALVM</name>
<feature type="compositionally biased region" description="Low complexity" evidence="1">
    <location>
        <begin position="1"/>
        <end position="39"/>
    </location>
</feature>
<protein>
    <submittedName>
        <fullName evidence="2">Uncharacterized protein</fullName>
    </submittedName>
</protein>
<feature type="compositionally biased region" description="Polar residues" evidence="1">
    <location>
        <begin position="175"/>
        <end position="203"/>
    </location>
</feature>
<organism evidence="2">
    <name type="scientific">Salix viminalis</name>
    <name type="common">Common osier</name>
    <name type="synonym">Basket willow</name>
    <dbReference type="NCBI Taxonomy" id="40686"/>
    <lineage>
        <taxon>Eukaryota</taxon>
        <taxon>Viridiplantae</taxon>
        <taxon>Streptophyta</taxon>
        <taxon>Embryophyta</taxon>
        <taxon>Tracheophyta</taxon>
        <taxon>Spermatophyta</taxon>
        <taxon>Magnoliopsida</taxon>
        <taxon>eudicotyledons</taxon>
        <taxon>Gunneridae</taxon>
        <taxon>Pentapetalae</taxon>
        <taxon>rosids</taxon>
        <taxon>fabids</taxon>
        <taxon>Malpighiales</taxon>
        <taxon>Salicaceae</taxon>
        <taxon>Saliceae</taxon>
        <taxon>Salix</taxon>
    </lineage>
</organism>
<dbReference type="PANTHER" id="PTHR34367:SF1">
    <property type="entry name" value="OS04G0528600 PROTEIN"/>
    <property type="match status" value="1"/>
</dbReference>
<dbReference type="EMBL" id="CAADRP010000902">
    <property type="protein sequence ID" value="VFU33532.1"/>
    <property type="molecule type" value="Genomic_DNA"/>
</dbReference>
<feature type="region of interest" description="Disordered" evidence="1">
    <location>
        <begin position="420"/>
        <end position="501"/>
    </location>
</feature>
<evidence type="ECO:0000313" key="2">
    <source>
        <dbReference type="EMBL" id="VFU33532.1"/>
    </source>
</evidence>
<feature type="compositionally biased region" description="Basic and acidic residues" evidence="1">
    <location>
        <begin position="480"/>
        <end position="490"/>
    </location>
</feature>
<feature type="compositionally biased region" description="Basic and acidic residues" evidence="1">
    <location>
        <begin position="96"/>
        <end position="112"/>
    </location>
</feature>
<feature type="compositionally biased region" description="Polar residues" evidence="1">
    <location>
        <begin position="423"/>
        <end position="441"/>
    </location>
</feature>
<gene>
    <name evidence="2" type="ORF">SVIM_LOCUS154200</name>
</gene>
<feature type="region of interest" description="Disordered" evidence="1">
    <location>
        <begin position="1"/>
        <end position="230"/>
    </location>
</feature>
<dbReference type="PANTHER" id="PTHR34367">
    <property type="entry name" value="OS02G0734667 PROTEIN"/>
    <property type="match status" value="1"/>
</dbReference>
<feature type="compositionally biased region" description="Polar residues" evidence="1">
    <location>
        <begin position="220"/>
        <end position="230"/>
    </location>
</feature>